<dbReference type="Proteomes" id="UP000245771">
    <property type="component" value="Unassembled WGS sequence"/>
</dbReference>
<feature type="transmembrane region" description="Helical" evidence="2">
    <location>
        <begin position="974"/>
        <end position="999"/>
    </location>
</feature>
<protein>
    <recommendedName>
        <fullName evidence="4">Acyltransferase 3 domain-containing protein</fullName>
    </recommendedName>
</protein>
<dbReference type="RefSeq" id="XP_025354439.1">
    <property type="nucleotide sequence ID" value="XM_025500500.1"/>
</dbReference>
<keyword evidence="2" id="KW-1133">Transmembrane helix</keyword>
<dbReference type="AlphaFoldDB" id="A0A316V977"/>
<keyword evidence="2" id="KW-0812">Transmembrane</keyword>
<feature type="transmembrane region" description="Helical" evidence="2">
    <location>
        <begin position="366"/>
        <end position="388"/>
    </location>
</feature>
<feature type="domain" description="Acyltransferase 3" evidence="4">
    <location>
        <begin position="662"/>
        <end position="1063"/>
    </location>
</feature>
<keyword evidence="2" id="KW-0472">Membrane</keyword>
<feature type="transmembrane region" description="Helical" evidence="2">
    <location>
        <begin position="790"/>
        <end position="811"/>
    </location>
</feature>
<evidence type="ECO:0000313" key="6">
    <source>
        <dbReference type="Proteomes" id="UP000245771"/>
    </source>
</evidence>
<feature type="transmembrane region" description="Helical" evidence="2">
    <location>
        <begin position="1011"/>
        <end position="1032"/>
    </location>
</feature>
<dbReference type="OrthoDB" id="25131at2759"/>
<sequence>MRISFASGTALIAGFLLSRISSARASCECGYHDPSTNVLWTDATIVYFNETGMDQVVIPTKSPGIYGDSTAGDTGLGQEAFAAIGDLVNPWEEDFGATYRSAVSYNNTYADNMTSTSGLAMQISPVNLKNHIVNGSQIVTRRRDIQYGSFRAMIQHANTTGYGGAFKFGVSYNESETVDMGIFLSDNPQNSTLRWSFSASGANADPVKTNLTYLHDGSDPRNVNLTWLNTDSPIEHRLDWLNHKMVQFRNNGLNSSTDFLAYEKGVNATNIPTTPAPVSFQTWANGEPTVSQGPPMYQPLVTRVLYVRFFYNSTLLARHDQFSEQCQSTRAAICSTEDLTLRNSTTFSPESLLRVLPIKTHFKSPLWAIVPTSFFAALFIAVVIHGMVINAAKKKNGQGPPALSGDGDNQSVHSKRPKSGLRPLGLSQGDEHSKRYLANVSSLHEQNPEIPELYHDWEDSGSEYDSDEFDDAEVIEGEIEPQPQQRGSRVRRLSSMLMRRRSSAKHNGKNRDRSSSMRMSFLGKSNHGHTESTTALTSPMPALSRFDSYRFGGPSMKEGDQPEHTPADQKPDPFGGQNVDHTRPKSRWQPLSRPTIVNWQRRTDESSVGQLAQPINPDPITHRLSIVPVQQSFVYMMFQRLHSMIFIGSDGMRTATGERRIDYLDGIRGFACLGVSVAHFILMFYHGVADTNPLSYHYPEMEKWLRIIIGPTYVNAGLLLGIFFLMPARTMCQRYLLKGGLSTMADSTVRRLPRLMLPVLGACLANYMMIDVDGYKWVRRLASRTYSTWAYYQNYENVLVFINSYITLWWAAPPDSPALVTGYATGVLWTIPLIVQGLWTCMLCALVAHEIKKAWKRYTFYAICVIISWYVNSWDMFFMGGLIVADLDSKLDYRTWAEKGVPILIIPGVRIKGSVFAWAFFLACAVQQWFLVIPNGPGGDLNMIEYGYHPNFNTSKQHNSLQADMIYHYQDPRVWSWLWCMSIFILVDLSSWFQVIWRLRIWAWFGRHSMAFYLCHGIVFWTWGAWLCLTMLEKGAPYWAATLVTFITSYIFLSVFAVCFTYTFEHWALLFSKAVWRASSGGYGRKV</sequence>
<evidence type="ECO:0000256" key="1">
    <source>
        <dbReference type="SAM" id="MobiDB-lite"/>
    </source>
</evidence>
<feature type="region of interest" description="Disordered" evidence="1">
    <location>
        <begin position="477"/>
        <end position="594"/>
    </location>
</feature>
<accession>A0A316V977</accession>
<feature type="transmembrane region" description="Helical" evidence="2">
    <location>
        <begin position="669"/>
        <end position="688"/>
    </location>
</feature>
<gene>
    <name evidence="5" type="ORF">FA14DRAFT_173845</name>
</gene>
<feature type="transmembrane region" description="Helical" evidence="2">
    <location>
        <begin position="708"/>
        <end position="728"/>
    </location>
</feature>
<feature type="transmembrane region" description="Helical" evidence="2">
    <location>
        <begin position="860"/>
        <end position="885"/>
    </location>
</feature>
<evidence type="ECO:0000256" key="2">
    <source>
        <dbReference type="SAM" id="Phobius"/>
    </source>
</evidence>
<dbReference type="EMBL" id="KZ819604">
    <property type="protein sequence ID" value="PWN34137.1"/>
    <property type="molecule type" value="Genomic_DNA"/>
</dbReference>
<evidence type="ECO:0000256" key="3">
    <source>
        <dbReference type="SAM" id="SignalP"/>
    </source>
</evidence>
<feature type="transmembrane region" description="Helical" evidence="2">
    <location>
        <begin position="823"/>
        <end position="848"/>
    </location>
</feature>
<dbReference type="Pfam" id="PF01757">
    <property type="entry name" value="Acyl_transf_3"/>
    <property type="match status" value="1"/>
</dbReference>
<reference evidence="5 6" key="1">
    <citation type="journal article" date="2018" name="Mol. Biol. Evol.">
        <title>Broad Genomic Sampling Reveals a Smut Pathogenic Ancestry of the Fungal Clade Ustilaginomycotina.</title>
        <authorList>
            <person name="Kijpornyongpan T."/>
            <person name="Mondo S.J."/>
            <person name="Barry K."/>
            <person name="Sandor L."/>
            <person name="Lee J."/>
            <person name="Lipzen A."/>
            <person name="Pangilinan J."/>
            <person name="LaButti K."/>
            <person name="Hainaut M."/>
            <person name="Henrissat B."/>
            <person name="Grigoriev I.V."/>
            <person name="Spatafora J.W."/>
            <person name="Aime M.C."/>
        </authorList>
    </citation>
    <scope>NUCLEOTIDE SEQUENCE [LARGE SCALE GENOMIC DNA]</scope>
    <source>
        <strain evidence="5 6">MCA 3882</strain>
    </source>
</reference>
<proteinExistence type="predicted"/>
<dbReference type="GO" id="GO:0016747">
    <property type="term" value="F:acyltransferase activity, transferring groups other than amino-acyl groups"/>
    <property type="evidence" value="ECO:0007669"/>
    <property type="project" value="InterPro"/>
</dbReference>
<dbReference type="Gene3D" id="2.60.120.200">
    <property type="match status" value="1"/>
</dbReference>
<dbReference type="GeneID" id="37022281"/>
<feature type="chain" id="PRO_5016292722" description="Acyltransferase 3 domain-containing protein" evidence="3">
    <location>
        <begin position="26"/>
        <end position="1087"/>
    </location>
</feature>
<dbReference type="PANTHER" id="PTHR38121:SF2">
    <property type="entry name" value="ACYLTRANSFERASE 3 DOMAIN-CONTAINING PROTEIN"/>
    <property type="match status" value="1"/>
</dbReference>
<feature type="compositionally biased region" description="Basic and acidic residues" evidence="1">
    <location>
        <begin position="557"/>
        <end position="571"/>
    </location>
</feature>
<dbReference type="STRING" id="1280837.A0A316V977"/>
<feature type="compositionally biased region" description="Basic residues" evidence="1">
    <location>
        <begin position="488"/>
        <end position="508"/>
    </location>
</feature>
<evidence type="ECO:0000313" key="5">
    <source>
        <dbReference type="EMBL" id="PWN34137.1"/>
    </source>
</evidence>
<feature type="region of interest" description="Disordered" evidence="1">
    <location>
        <begin position="396"/>
        <end position="429"/>
    </location>
</feature>
<dbReference type="SUPFAM" id="SSF49899">
    <property type="entry name" value="Concanavalin A-like lectins/glucanases"/>
    <property type="match status" value="1"/>
</dbReference>
<evidence type="ECO:0000259" key="4">
    <source>
        <dbReference type="Pfam" id="PF01757"/>
    </source>
</evidence>
<feature type="signal peptide" evidence="3">
    <location>
        <begin position="1"/>
        <end position="25"/>
    </location>
</feature>
<organism evidence="5 6">
    <name type="scientific">Meira miltonrushii</name>
    <dbReference type="NCBI Taxonomy" id="1280837"/>
    <lineage>
        <taxon>Eukaryota</taxon>
        <taxon>Fungi</taxon>
        <taxon>Dikarya</taxon>
        <taxon>Basidiomycota</taxon>
        <taxon>Ustilaginomycotina</taxon>
        <taxon>Exobasidiomycetes</taxon>
        <taxon>Exobasidiales</taxon>
        <taxon>Brachybasidiaceae</taxon>
        <taxon>Meira</taxon>
    </lineage>
</organism>
<keyword evidence="3" id="KW-0732">Signal</keyword>
<dbReference type="InterPro" id="IPR013320">
    <property type="entry name" value="ConA-like_dom_sf"/>
</dbReference>
<name>A0A316V977_9BASI</name>
<dbReference type="PANTHER" id="PTHR38121">
    <property type="entry name" value="GH16 DOMAIN-CONTAINING PROTEIN"/>
    <property type="match status" value="1"/>
</dbReference>
<dbReference type="InParanoid" id="A0A316V977"/>
<dbReference type="InterPro" id="IPR002656">
    <property type="entry name" value="Acyl_transf_3_dom"/>
</dbReference>
<keyword evidence="6" id="KW-1185">Reference proteome</keyword>
<feature type="transmembrane region" description="Helical" evidence="2">
    <location>
        <begin position="1038"/>
        <end position="1064"/>
    </location>
</feature>